<sequence>MIHHKQQPASPSSESGFTIIESLIAIVVVAILMTAIAPVIILSVATRLQARRVELATDAAKAYIDGVRSGTIPAPTITKKSVGATTDPLPPDAPSGTLTCNKSNDYCSSPTSSSASLYCFNGDNTDGCTTSSYKDMVIQTFGYNSASIDAQEGYKLGVRVYRADAFKSGITLKALKDKDIKIQNSFTGGTGLTAIQAPLVEFTTEISNKSTSFGNFCDRLKPPDSNPTSNPKPNPQSEC</sequence>
<feature type="compositionally biased region" description="Pro residues" evidence="1">
    <location>
        <begin position="230"/>
        <end position="239"/>
    </location>
</feature>
<dbReference type="NCBIfam" id="TIGR02532">
    <property type="entry name" value="IV_pilin_GFxxxE"/>
    <property type="match status" value="1"/>
</dbReference>
<name>A0A846HFE6_9CYAN</name>
<evidence type="ECO:0000256" key="1">
    <source>
        <dbReference type="SAM" id="MobiDB-lite"/>
    </source>
</evidence>
<dbReference type="NCBIfam" id="NF038303">
    <property type="entry name" value="EPS_HpsB"/>
    <property type="match status" value="1"/>
</dbReference>
<organism evidence="3 4">
    <name type="scientific">Hassallia byssoidea VB512170</name>
    <dbReference type="NCBI Taxonomy" id="1304833"/>
    <lineage>
        <taxon>Bacteria</taxon>
        <taxon>Bacillati</taxon>
        <taxon>Cyanobacteriota</taxon>
        <taxon>Cyanophyceae</taxon>
        <taxon>Nostocales</taxon>
        <taxon>Tolypothrichaceae</taxon>
        <taxon>Hassallia</taxon>
    </lineage>
</organism>
<protein>
    <submittedName>
        <fullName evidence="3">Type II secretion system protein</fullName>
    </submittedName>
</protein>
<keyword evidence="2" id="KW-0472">Membrane</keyword>
<proteinExistence type="predicted"/>
<reference evidence="3 4" key="1">
    <citation type="journal article" date="2015" name="Genome Announc.">
        <title>Draft Genome Sequence of Cyanobacterium Hassallia byssoidea Strain VB512170, Isolated from Monuments in India.</title>
        <authorList>
            <person name="Singh D."/>
            <person name="Chandrababunaidu M.M."/>
            <person name="Panda A."/>
            <person name="Sen D."/>
            <person name="Bhattacharyya S."/>
            <person name="Adhikary S.P."/>
            <person name="Tripathy S."/>
        </authorList>
    </citation>
    <scope>NUCLEOTIDE SEQUENCE [LARGE SCALE GENOMIC DNA]</scope>
    <source>
        <strain evidence="3 4">VB512170</strain>
    </source>
</reference>
<dbReference type="RefSeq" id="WP_039743395.1">
    <property type="nucleotide sequence ID" value="NZ_JTCM02000066.1"/>
</dbReference>
<accession>A0A846HFE6</accession>
<gene>
    <name evidence="3" type="ORF">PI95_023045</name>
</gene>
<keyword evidence="4" id="KW-1185">Reference proteome</keyword>
<feature type="transmembrane region" description="Helical" evidence="2">
    <location>
        <begin position="23"/>
        <end position="45"/>
    </location>
</feature>
<evidence type="ECO:0000256" key="2">
    <source>
        <dbReference type="SAM" id="Phobius"/>
    </source>
</evidence>
<dbReference type="AlphaFoldDB" id="A0A846HFE6"/>
<keyword evidence="2" id="KW-1133">Transmembrane helix</keyword>
<dbReference type="InterPro" id="IPR012902">
    <property type="entry name" value="N_methyl_site"/>
</dbReference>
<evidence type="ECO:0000313" key="3">
    <source>
        <dbReference type="EMBL" id="NEU75354.1"/>
    </source>
</evidence>
<dbReference type="Pfam" id="PF07963">
    <property type="entry name" value="N_methyl"/>
    <property type="match status" value="1"/>
</dbReference>
<dbReference type="Proteomes" id="UP000031549">
    <property type="component" value="Unassembled WGS sequence"/>
</dbReference>
<evidence type="ECO:0000313" key="4">
    <source>
        <dbReference type="Proteomes" id="UP000031549"/>
    </source>
</evidence>
<keyword evidence="2" id="KW-0812">Transmembrane</keyword>
<comment type="caution">
    <text evidence="3">The sequence shown here is derived from an EMBL/GenBank/DDBJ whole genome shotgun (WGS) entry which is preliminary data.</text>
</comment>
<feature type="region of interest" description="Disordered" evidence="1">
    <location>
        <begin position="219"/>
        <end position="239"/>
    </location>
</feature>
<dbReference type="EMBL" id="JTCM02000066">
    <property type="protein sequence ID" value="NEU75354.1"/>
    <property type="molecule type" value="Genomic_DNA"/>
</dbReference>